<name>A0AAV8CCU8_9POAL</name>
<dbReference type="PANTHER" id="PTHR33647">
    <property type="entry name" value="OS01G0793900 PROTEIN"/>
    <property type="match status" value="1"/>
</dbReference>
<comment type="caution">
    <text evidence="1">The sequence shown here is derived from an EMBL/GenBank/DDBJ whole genome shotgun (WGS) entry which is preliminary data.</text>
</comment>
<evidence type="ECO:0000313" key="2">
    <source>
        <dbReference type="Proteomes" id="UP001140206"/>
    </source>
</evidence>
<proteinExistence type="predicted"/>
<gene>
    <name evidence="1" type="ORF">LUZ62_087709</name>
</gene>
<reference evidence="1" key="1">
    <citation type="submission" date="2022-08" db="EMBL/GenBank/DDBJ databases">
        <authorList>
            <person name="Marques A."/>
        </authorList>
    </citation>
    <scope>NUCLEOTIDE SEQUENCE</scope>
    <source>
        <strain evidence="1">RhyPub2mFocal</strain>
        <tissue evidence="1">Leaves</tissue>
    </source>
</reference>
<dbReference type="AlphaFoldDB" id="A0AAV8CCU8"/>
<accession>A0AAV8CCU8</accession>
<keyword evidence="2" id="KW-1185">Reference proteome</keyword>
<protein>
    <submittedName>
        <fullName evidence="1">Uncharacterized protein</fullName>
    </submittedName>
</protein>
<evidence type="ECO:0000313" key="1">
    <source>
        <dbReference type="EMBL" id="KAJ4753304.1"/>
    </source>
</evidence>
<dbReference type="EMBL" id="JAMFTS010000005">
    <property type="protein sequence ID" value="KAJ4753304.1"/>
    <property type="molecule type" value="Genomic_DNA"/>
</dbReference>
<sequence length="113" mass="12791">MGNCVVLQDLQMNNTEDLEEGQTATCTFSTTKHTVSASAKMVIEGNAVGAEPVRIKLVLKKNQLKEILRKELVSVNDIISLLNTKRSKRCENDKERRDWRPVLESIPEESQFC</sequence>
<dbReference type="PANTHER" id="PTHR33647:SF5">
    <property type="entry name" value="OS01G0793900 PROTEIN"/>
    <property type="match status" value="1"/>
</dbReference>
<dbReference type="Proteomes" id="UP001140206">
    <property type="component" value="Chromosome 5"/>
</dbReference>
<organism evidence="1 2">
    <name type="scientific">Rhynchospora pubera</name>
    <dbReference type="NCBI Taxonomy" id="906938"/>
    <lineage>
        <taxon>Eukaryota</taxon>
        <taxon>Viridiplantae</taxon>
        <taxon>Streptophyta</taxon>
        <taxon>Embryophyta</taxon>
        <taxon>Tracheophyta</taxon>
        <taxon>Spermatophyta</taxon>
        <taxon>Magnoliopsida</taxon>
        <taxon>Liliopsida</taxon>
        <taxon>Poales</taxon>
        <taxon>Cyperaceae</taxon>
        <taxon>Cyperoideae</taxon>
        <taxon>Rhynchosporeae</taxon>
        <taxon>Rhynchospora</taxon>
    </lineage>
</organism>